<dbReference type="AlphaFoldDB" id="A0AB33B7Z3"/>
<gene>
    <name evidence="2" type="ORF">IEC338SC_1769</name>
</gene>
<dbReference type="Gene3D" id="2.180.10.10">
    <property type="entry name" value="RHS repeat-associated core"/>
    <property type="match status" value="2"/>
</dbReference>
<dbReference type="InterPro" id="IPR006530">
    <property type="entry name" value="YD"/>
</dbReference>
<organism evidence="2 3">
    <name type="scientific">Acinetobacter pittii</name>
    <name type="common">Acinetobacter genomosp. 3</name>
    <dbReference type="NCBI Taxonomy" id="48296"/>
    <lineage>
        <taxon>Bacteria</taxon>
        <taxon>Pseudomonadati</taxon>
        <taxon>Pseudomonadota</taxon>
        <taxon>Gammaproteobacteria</taxon>
        <taxon>Moraxellales</taxon>
        <taxon>Moraxellaceae</taxon>
        <taxon>Acinetobacter</taxon>
        <taxon>Acinetobacter calcoaceticus/baumannii complex</taxon>
    </lineage>
</organism>
<dbReference type="Pfam" id="PF05593">
    <property type="entry name" value="RHS_repeat"/>
    <property type="match status" value="2"/>
</dbReference>
<dbReference type="NCBIfam" id="TIGR01643">
    <property type="entry name" value="YD_repeat_2x"/>
    <property type="match status" value="1"/>
</dbReference>
<proteinExistence type="predicted"/>
<dbReference type="Proteomes" id="UP000076152">
    <property type="component" value="Chromosome"/>
</dbReference>
<evidence type="ECO:0000313" key="2">
    <source>
        <dbReference type="EMBL" id="AMX18906.1"/>
    </source>
</evidence>
<feature type="signal peptide" evidence="1">
    <location>
        <begin position="1"/>
        <end position="28"/>
    </location>
</feature>
<name>A0AB33B7Z3_ACIPI</name>
<dbReference type="EMBL" id="CP015145">
    <property type="protein sequence ID" value="AMX18906.1"/>
    <property type="molecule type" value="Genomic_DNA"/>
</dbReference>
<feature type="chain" id="PRO_5044201681" evidence="1">
    <location>
        <begin position="29"/>
        <end position="822"/>
    </location>
</feature>
<keyword evidence="1" id="KW-0732">Signal</keyword>
<reference evidence="2 3" key="1">
    <citation type="submission" date="2016-04" db="EMBL/GenBank/DDBJ databases">
        <title>Complete genome sequencing of OXA-72 bearing Acinetobacter pittii strain IEC338SC.</title>
        <authorList>
            <person name="Brasiliense D.M."/>
            <person name="Lima K.V."/>
            <person name="Souza C.O."/>
            <person name="Dutra L.G."/>
            <person name="Mamizuka E.M."/>
            <person name="Perez-Chaparro P.J."/>
            <person name="McCulloch J.A."/>
        </authorList>
    </citation>
    <scope>NUCLEOTIDE SEQUENCE [LARGE SCALE GENOMIC DNA]</scope>
    <source>
        <strain evidence="2 3">IEC338SC</strain>
    </source>
</reference>
<accession>A0AB33B7Z3</accession>
<dbReference type="InterPro" id="IPR031325">
    <property type="entry name" value="RHS_repeat"/>
</dbReference>
<evidence type="ECO:0000313" key="3">
    <source>
        <dbReference type="Proteomes" id="UP000076152"/>
    </source>
</evidence>
<dbReference type="RefSeq" id="WP_063098502.1">
    <property type="nucleotide sequence ID" value="NZ_CP015145.1"/>
</dbReference>
<sequence length="822" mass="91896">MGNKTNIYKKSRFLIFFSSFFLVDSVTAAPFLESAKVAPENIQSCIADSGINPLSNQVELSRVDISGPLPFIRSYSTTIFFGGTHIQYYNTLMDREIREMGIGWTHNYDYKMSEGAAIDFRGIRVVISVFLPEIGRQVYFQQNSDGSYTRTTGAPYWYPVKDKEMNLTRTATNTFIVTYQGTEIEFELRKGTGFFAKKVTYQGGKIINFTHVFSSQYNRWLLTQVSDNRGNNLNFNRINLDGKSTDPNAQYYRGAISSVSSNNKIQPQTVQYSYNVGEVTWPAFFFIEGGSDKAYTYNQYPNLTQVTSTANPQEDYSYTTYSKPASSNSSVSFPIISEFKQANTSRRTWSYTDNSITSKVPDFPNEEVRIQKESVNNKNILSIFRRFNNTQTRTDRYIHDINLGNSDVGGVPSSVYQGDERYARYQSDGYASCLTYNNVPLKDIVTSNSIRQLSSITDQNSNRTDFSYDENNRLLETVEAKGTASERKTTLSYSTKFWIPSTIKRGNLTQTNTVNTLGQITESIQSSTQTGSIKKTTIYEYLANGLLSFIDGPRTGTADKVSFTYDSFGNKASASQTVNGNERTTSYVGYNSYGQPERIVYPSGLVDKFNYNSDGTLKNKITGTGGSATVITGKTTEYTYDSLKRVASESSPDGEITSYSYNLKDQPTTIIAPDGSKIIKEYYGNGVVSVEKKTDSTDSTVFDQTLTEIDVNGRPSVIKRGSPAWSSTKITYDGNGNRTQSTSALDIAEKWTYNAFNKVLSHSNGLSYLDTKTYDAQDNTITALDSLKSGTNPYSYRNGGILTQEVNADYGTKNIVMMKQIC</sequence>
<protein>
    <submittedName>
        <fullName evidence="2">RHS Repeat protein</fullName>
    </submittedName>
</protein>
<evidence type="ECO:0000256" key="1">
    <source>
        <dbReference type="SAM" id="SignalP"/>
    </source>
</evidence>